<keyword evidence="1" id="KW-1185">Reference proteome</keyword>
<reference evidence="1" key="1">
    <citation type="journal article" date="2014" name="Nat. Commun.">
        <title>The tobacco genome sequence and its comparison with those of tomato and potato.</title>
        <authorList>
            <person name="Sierro N."/>
            <person name="Battey J.N."/>
            <person name="Ouadi S."/>
            <person name="Bakaher N."/>
            <person name="Bovet L."/>
            <person name="Willig A."/>
            <person name="Goepfert S."/>
            <person name="Peitsch M.C."/>
            <person name="Ivanov N.V."/>
        </authorList>
    </citation>
    <scope>NUCLEOTIDE SEQUENCE [LARGE SCALE GENOMIC DNA]</scope>
</reference>
<gene>
    <name evidence="2" type="primary">LOC107772037</name>
</gene>
<reference evidence="2" key="2">
    <citation type="submission" date="2025-08" db="UniProtKB">
        <authorList>
            <consortium name="RefSeq"/>
        </authorList>
    </citation>
    <scope>IDENTIFICATION</scope>
    <source>
        <tissue evidence="2">Leaf</tissue>
    </source>
</reference>
<organism evidence="1 2">
    <name type="scientific">Nicotiana tabacum</name>
    <name type="common">Common tobacco</name>
    <dbReference type="NCBI Taxonomy" id="4097"/>
    <lineage>
        <taxon>Eukaryota</taxon>
        <taxon>Viridiplantae</taxon>
        <taxon>Streptophyta</taxon>
        <taxon>Embryophyta</taxon>
        <taxon>Tracheophyta</taxon>
        <taxon>Spermatophyta</taxon>
        <taxon>Magnoliopsida</taxon>
        <taxon>eudicotyledons</taxon>
        <taxon>Gunneridae</taxon>
        <taxon>Pentapetalae</taxon>
        <taxon>asterids</taxon>
        <taxon>lamiids</taxon>
        <taxon>Solanales</taxon>
        <taxon>Solanaceae</taxon>
        <taxon>Nicotianoideae</taxon>
        <taxon>Nicotianeae</taxon>
        <taxon>Nicotiana</taxon>
    </lineage>
</organism>
<protein>
    <submittedName>
        <fullName evidence="2">Uncharacterized protein LOC107772037 isoform X1</fullName>
    </submittedName>
</protein>
<dbReference type="RefSeq" id="XP_075084236.1">
    <property type="nucleotide sequence ID" value="XM_075228135.1"/>
</dbReference>
<name>A0AC58SGZ4_TOBAC</name>
<dbReference type="Proteomes" id="UP000790787">
    <property type="component" value="Chromosome 13"/>
</dbReference>
<evidence type="ECO:0000313" key="2">
    <source>
        <dbReference type="RefSeq" id="XP_075084236.1"/>
    </source>
</evidence>
<evidence type="ECO:0000313" key="1">
    <source>
        <dbReference type="Proteomes" id="UP000790787"/>
    </source>
</evidence>
<proteinExistence type="predicted"/>
<accession>A0AC58SGZ4</accession>
<sequence length="915" mass="99836">MRQRSKGSAQSKPSSIPETSNSEDTVVLVAKRSKYVILALFVLVTYGTWSVYQHQFLNLPKPLGAEEVGKRGFSEHEAIKHVKALTQLGPHPVGSDALDHALQYVLQATETIKEKAHWEVDVELDLFHAKSGANLMVGGLFKGKTLVYSDLNHVVLRISPKYAPEATENAILVSSHIDTVFSAEGAGDCSSCVAVMLELARGVSQWAHGFKSAVIFLFNTGEEEGLNGAHSFITQVFSALTSDHPWSDTVTMAIDLEAMGVGGKSGIFQAGPQPWAIENFALAAKYPSGQIVAQDVFKSGAIKSATDFQVYQELAGLSGLDFAYADNTAVYHTKNDKLKLLKPGSLQHLGENMLAFLLKVATSAHLPKGKATDSRGKSDQDTAIYFDILGTYMVVFRQRFARMLYNSVILQSILIWTTSLFMGGYSAMVSLALSSLSLILMWICAIGFSLLVAFVLPLVSSSPIPFVSSPWLVVGLFGAPAVLGAFTGQHVGYLILVKYLTKTFSRRNVNLSFVVQDDLAKLDAERWLFKAGLMQWLVLLIMGNFYKIGSSYLALVWLASPAFAYGLLEATLSPARLPKPLKTVTLLIGLSVPFLLSSGIIIHLVATLIGSAVRLERSPGSNPEWLGNIIIAVLIAAIACLTLVYLLSYIHISGAKVPLITVTCILFGISLAMVQLGVVPPFTEDTARAVNVVHVVDMRGANGKKQEPVSRISLFSATPGNLIKEVEQIGEGFVCGTDEPLDFVTFSVKYGCWSDKNANIGWHELDIPLIHVENDTKGDNRVTHVSIDTKVSTRWTLGINTDEIEDFQLKDGTEELVPIGDKSNADGWHIIQFSGGKKAPRKFSLTLFWANNHTHKSQKKDSNIEQPLLKLRTDVDRITSPTETVLKKLPRWCSLFGKSTSPLTLAFLSSLSIDF</sequence>